<proteinExistence type="predicted"/>
<keyword evidence="8" id="KW-0539">Nucleus</keyword>
<keyword evidence="6" id="KW-0805">Transcription regulation</keyword>
<sequence>MKIQCNACEAAEASVMCCADEAALCWACDDKVHAANELAGKHQRIPLTASSSSQVPKCDICQEASGYFFCLEDRALLCRECDVAIHSVNPFVSAHRRFLVTGVRLAPEHSELGFSFVDKQPSPAPPESLSNRNTSTPLSGENSEAVSSQVNRNGSIPASRTLFTGGTISGQVTNWPFNEFFGMEFNQYYGLSGHESSKDGSGKLGSSDDSQIYHTADEQLDFEINQVLETQWRVPEISSPPTASGLNWPKTSHDSLADIMSVPDVCASSAAIKCRRQSRRPA</sequence>
<reference evidence="12" key="1">
    <citation type="submission" date="2017-07" db="EMBL/GenBank/DDBJ databases">
        <title>Taro Niue Genome Assembly and Annotation.</title>
        <authorList>
            <person name="Atibalentja N."/>
            <person name="Keating K."/>
            <person name="Fields C.J."/>
        </authorList>
    </citation>
    <scope>NUCLEOTIDE SEQUENCE</scope>
    <source>
        <strain evidence="12">Niue_2</strain>
        <tissue evidence="12">Leaf</tissue>
    </source>
</reference>
<evidence type="ECO:0000256" key="7">
    <source>
        <dbReference type="ARBA" id="ARBA00023163"/>
    </source>
</evidence>
<evidence type="ECO:0000256" key="2">
    <source>
        <dbReference type="ARBA" id="ARBA00022723"/>
    </source>
</evidence>
<dbReference type="SMART" id="SM00336">
    <property type="entry name" value="BBOX"/>
    <property type="match status" value="2"/>
</dbReference>
<dbReference type="OrthoDB" id="153872at2759"/>
<evidence type="ECO:0000256" key="3">
    <source>
        <dbReference type="ARBA" id="ARBA00022737"/>
    </source>
</evidence>
<dbReference type="PANTHER" id="PTHR31832:SF68">
    <property type="entry name" value="B-BOX ZINC FINGER PROTEIN 22"/>
    <property type="match status" value="1"/>
</dbReference>
<protein>
    <recommendedName>
        <fullName evidence="11">B box-type domain-containing protein</fullName>
    </recommendedName>
</protein>
<dbReference type="GO" id="GO:0005634">
    <property type="term" value="C:nucleus"/>
    <property type="evidence" value="ECO:0007669"/>
    <property type="project" value="UniProtKB-SubCell"/>
</dbReference>
<gene>
    <name evidence="12" type="ORF">Taro_018520</name>
</gene>
<keyword evidence="7" id="KW-0804">Transcription</keyword>
<name>A0A843UQX6_COLES</name>
<evidence type="ECO:0000256" key="1">
    <source>
        <dbReference type="ARBA" id="ARBA00004123"/>
    </source>
</evidence>
<dbReference type="GO" id="GO:0008270">
    <property type="term" value="F:zinc ion binding"/>
    <property type="evidence" value="ECO:0007669"/>
    <property type="project" value="UniProtKB-KW"/>
</dbReference>
<comment type="subcellular location">
    <subcellularLocation>
        <location evidence="1">Nucleus</location>
    </subcellularLocation>
</comment>
<dbReference type="InterPro" id="IPR049808">
    <property type="entry name" value="CONSTANS-like_Bbox1"/>
</dbReference>
<evidence type="ECO:0000313" key="12">
    <source>
        <dbReference type="EMBL" id="MQL85985.1"/>
    </source>
</evidence>
<dbReference type="Gene3D" id="3.30.160.60">
    <property type="entry name" value="Classic Zinc Finger"/>
    <property type="match status" value="1"/>
</dbReference>
<dbReference type="FunFam" id="3.30.160.60:FF:000589">
    <property type="entry name" value="B-box zinc finger protein 22"/>
    <property type="match status" value="1"/>
</dbReference>
<keyword evidence="2" id="KW-0479">Metal-binding</keyword>
<dbReference type="InterPro" id="IPR000315">
    <property type="entry name" value="Znf_B-box"/>
</dbReference>
<dbReference type="InterPro" id="IPR051979">
    <property type="entry name" value="B-box_zinc_finger"/>
</dbReference>
<evidence type="ECO:0000256" key="5">
    <source>
        <dbReference type="ARBA" id="ARBA00022833"/>
    </source>
</evidence>
<dbReference type="Pfam" id="PF00643">
    <property type="entry name" value="zf-B_box"/>
    <property type="match status" value="2"/>
</dbReference>
<dbReference type="CDD" id="cd19821">
    <property type="entry name" value="Bbox1_BBX-like"/>
    <property type="match status" value="2"/>
</dbReference>
<feature type="compositionally biased region" description="Polar residues" evidence="10">
    <location>
        <begin position="128"/>
        <end position="152"/>
    </location>
</feature>
<evidence type="ECO:0000256" key="9">
    <source>
        <dbReference type="PROSITE-ProRule" id="PRU00024"/>
    </source>
</evidence>
<evidence type="ECO:0000259" key="11">
    <source>
        <dbReference type="PROSITE" id="PS50119"/>
    </source>
</evidence>
<organism evidence="12 13">
    <name type="scientific">Colocasia esculenta</name>
    <name type="common">Wild taro</name>
    <name type="synonym">Arum esculentum</name>
    <dbReference type="NCBI Taxonomy" id="4460"/>
    <lineage>
        <taxon>Eukaryota</taxon>
        <taxon>Viridiplantae</taxon>
        <taxon>Streptophyta</taxon>
        <taxon>Embryophyta</taxon>
        <taxon>Tracheophyta</taxon>
        <taxon>Spermatophyta</taxon>
        <taxon>Magnoliopsida</taxon>
        <taxon>Liliopsida</taxon>
        <taxon>Araceae</taxon>
        <taxon>Aroideae</taxon>
        <taxon>Colocasieae</taxon>
        <taxon>Colocasia</taxon>
    </lineage>
</organism>
<dbReference type="AlphaFoldDB" id="A0A843UQX6"/>
<evidence type="ECO:0000256" key="8">
    <source>
        <dbReference type="ARBA" id="ARBA00023242"/>
    </source>
</evidence>
<keyword evidence="3" id="KW-0677">Repeat</keyword>
<feature type="domain" description="B box-type" evidence="11">
    <location>
        <begin position="53"/>
        <end position="100"/>
    </location>
</feature>
<accession>A0A843UQX6</accession>
<evidence type="ECO:0000256" key="4">
    <source>
        <dbReference type="ARBA" id="ARBA00022771"/>
    </source>
</evidence>
<dbReference type="Proteomes" id="UP000652761">
    <property type="component" value="Unassembled WGS sequence"/>
</dbReference>
<evidence type="ECO:0000256" key="6">
    <source>
        <dbReference type="ARBA" id="ARBA00023015"/>
    </source>
</evidence>
<evidence type="ECO:0000313" key="13">
    <source>
        <dbReference type="Proteomes" id="UP000652761"/>
    </source>
</evidence>
<dbReference type="PROSITE" id="PS50119">
    <property type="entry name" value="ZF_BBOX"/>
    <property type="match status" value="2"/>
</dbReference>
<comment type="caution">
    <text evidence="12">The sequence shown here is derived from an EMBL/GenBank/DDBJ whole genome shotgun (WGS) entry which is preliminary data.</text>
</comment>
<evidence type="ECO:0000256" key="10">
    <source>
        <dbReference type="SAM" id="MobiDB-lite"/>
    </source>
</evidence>
<feature type="domain" description="B box-type" evidence="11">
    <location>
        <begin position="1"/>
        <end position="47"/>
    </location>
</feature>
<dbReference type="PANTHER" id="PTHR31832">
    <property type="entry name" value="B-BOX ZINC FINGER PROTEIN 22"/>
    <property type="match status" value="1"/>
</dbReference>
<keyword evidence="5" id="KW-0862">Zinc</keyword>
<dbReference type="EMBL" id="NMUH01000863">
    <property type="protein sequence ID" value="MQL85985.1"/>
    <property type="molecule type" value="Genomic_DNA"/>
</dbReference>
<dbReference type="GO" id="GO:0009640">
    <property type="term" value="P:photomorphogenesis"/>
    <property type="evidence" value="ECO:0007669"/>
    <property type="project" value="TreeGrafter"/>
</dbReference>
<keyword evidence="4 9" id="KW-0863">Zinc-finger</keyword>
<dbReference type="GO" id="GO:0006355">
    <property type="term" value="P:regulation of DNA-templated transcription"/>
    <property type="evidence" value="ECO:0007669"/>
    <property type="project" value="TreeGrafter"/>
</dbReference>
<feature type="region of interest" description="Disordered" evidence="10">
    <location>
        <begin position="116"/>
        <end position="152"/>
    </location>
</feature>
<keyword evidence="13" id="KW-1185">Reference proteome</keyword>